<dbReference type="AlphaFoldDB" id="C6M9G0"/>
<reference evidence="1" key="1">
    <citation type="submission" date="2009-07" db="EMBL/GenBank/DDBJ databases">
        <authorList>
            <person name="Weinstock G."/>
            <person name="Sodergren E."/>
            <person name="Clifton S."/>
            <person name="Fulton L."/>
            <person name="Fulton B."/>
            <person name="Courtney L."/>
            <person name="Fronick C."/>
            <person name="Harrison M."/>
            <person name="Strong C."/>
            <person name="Farmer C."/>
            <person name="Delahaunty K."/>
            <person name="Markovic C."/>
            <person name="Hall O."/>
            <person name="Minx P."/>
            <person name="Tomlinson C."/>
            <person name="Mitreva M."/>
            <person name="Nelson J."/>
            <person name="Hou S."/>
            <person name="Wollam A."/>
            <person name="Pepin K.H."/>
            <person name="Johnson M."/>
            <person name="Bhonagiri V."/>
            <person name="Nash W.E."/>
            <person name="Warren W."/>
            <person name="Chinwalla A."/>
            <person name="Mardis E.R."/>
            <person name="Wilson R.K."/>
        </authorList>
    </citation>
    <scope>NUCLEOTIDE SEQUENCE [LARGE SCALE GENOMIC DNA]</scope>
    <source>
        <strain evidence="1">ATCC 29256</strain>
    </source>
</reference>
<organism evidence="1 2">
    <name type="scientific">Neisseria sicca ATCC 29256</name>
    <dbReference type="NCBI Taxonomy" id="547045"/>
    <lineage>
        <taxon>Bacteria</taxon>
        <taxon>Pseudomonadati</taxon>
        <taxon>Pseudomonadota</taxon>
        <taxon>Betaproteobacteria</taxon>
        <taxon>Neisseriales</taxon>
        <taxon>Neisseriaceae</taxon>
        <taxon>Neisseria</taxon>
    </lineage>
</organism>
<sequence>MLLQRSQQGRLKSIFRRPCLQFLSPKYMKRYGWKVVGHQQWFSAMD</sequence>
<proteinExistence type="predicted"/>
<protein>
    <submittedName>
        <fullName evidence="1">Uncharacterized protein</fullName>
    </submittedName>
</protein>
<comment type="caution">
    <text evidence="1">The sequence shown here is derived from an EMBL/GenBank/DDBJ whole genome shotgun (WGS) entry which is preliminary data.</text>
</comment>
<evidence type="ECO:0000313" key="1">
    <source>
        <dbReference type="EMBL" id="EET43034.1"/>
    </source>
</evidence>
<evidence type="ECO:0000313" key="2">
    <source>
        <dbReference type="Proteomes" id="UP000005365"/>
    </source>
</evidence>
<name>C6M9G0_NEISI</name>
<keyword evidence="2" id="KW-1185">Reference proteome</keyword>
<dbReference type="EMBL" id="ACKO02000028">
    <property type="protein sequence ID" value="EET43034.1"/>
    <property type="molecule type" value="Genomic_DNA"/>
</dbReference>
<dbReference type="Proteomes" id="UP000005365">
    <property type="component" value="Unassembled WGS sequence"/>
</dbReference>
<gene>
    <name evidence="1" type="ORF">NEISICOT_03179</name>
</gene>
<accession>C6M9G0</accession>